<dbReference type="SUPFAM" id="SSF55464">
    <property type="entry name" value="Origin of replication-binding domain, RBD-like"/>
    <property type="match status" value="1"/>
</dbReference>
<evidence type="ECO:0000313" key="5">
    <source>
        <dbReference type="Proteomes" id="UP000240739"/>
    </source>
</evidence>
<proteinExistence type="predicted"/>
<feature type="compositionally biased region" description="Basic and acidic residues" evidence="2">
    <location>
        <begin position="820"/>
        <end position="829"/>
    </location>
</feature>
<feature type="region of interest" description="Disordered" evidence="2">
    <location>
        <begin position="809"/>
        <end position="835"/>
    </location>
</feature>
<dbReference type="InterPro" id="IPR027417">
    <property type="entry name" value="P-loop_NTPase"/>
</dbReference>
<comment type="caution">
    <text evidence="4">The sequence shown here is derived from an EMBL/GenBank/DDBJ whole genome shotgun (WGS) entry which is preliminary data.</text>
</comment>
<dbReference type="EMBL" id="PYYB01000001">
    <property type="protein sequence ID" value="PTL60261.1"/>
    <property type="molecule type" value="Genomic_DNA"/>
</dbReference>
<dbReference type="NCBIfam" id="TIGR02686">
    <property type="entry name" value="relax_trwC"/>
    <property type="match status" value="1"/>
</dbReference>
<keyword evidence="1" id="KW-0175">Coiled coil</keyword>
<feature type="domain" description="TrwC relaxase" evidence="3">
    <location>
        <begin position="10"/>
        <end position="287"/>
    </location>
</feature>
<dbReference type="Pfam" id="PF13604">
    <property type="entry name" value="AAA_30"/>
    <property type="match status" value="1"/>
</dbReference>
<dbReference type="CDD" id="cd18809">
    <property type="entry name" value="SF1_C_RecD"/>
    <property type="match status" value="1"/>
</dbReference>
<dbReference type="OrthoDB" id="4524286at2"/>
<reference evidence="4 5" key="1">
    <citation type="submission" date="2018-03" db="EMBL/GenBank/DDBJ databases">
        <title>Aquarubrobacter algicola gen. nov., sp. nov., a novel actinobacterium isolated from shallow eutrophic lake during the end of cyanobacterial harmful algal blooms.</title>
        <authorList>
            <person name="Chun S.J."/>
        </authorList>
    </citation>
    <scope>NUCLEOTIDE SEQUENCE [LARGE SCALE GENOMIC DNA]</scope>
    <source>
        <strain evidence="4 5">Seoho-28</strain>
    </source>
</reference>
<dbReference type="AlphaFoldDB" id="A0A2T4UM32"/>
<evidence type="ECO:0000256" key="1">
    <source>
        <dbReference type="SAM" id="Coils"/>
    </source>
</evidence>
<dbReference type="Gene3D" id="2.30.30.940">
    <property type="match status" value="1"/>
</dbReference>
<evidence type="ECO:0000256" key="2">
    <source>
        <dbReference type="SAM" id="MobiDB-lite"/>
    </source>
</evidence>
<name>A0A2T4UM32_9ACTN</name>
<dbReference type="Pfam" id="PF08751">
    <property type="entry name" value="TrwC"/>
    <property type="match status" value="1"/>
</dbReference>
<dbReference type="Gene3D" id="3.40.50.300">
    <property type="entry name" value="P-loop containing nucleotide triphosphate hydrolases"/>
    <property type="match status" value="2"/>
</dbReference>
<dbReference type="SUPFAM" id="SSF52540">
    <property type="entry name" value="P-loop containing nucleoside triphosphate hydrolases"/>
    <property type="match status" value="2"/>
</dbReference>
<sequence>MLSIGKLAAGKEQYYIESVAQGRDDYYTGSGEAPGSWIGTGADELGLSGTVEPDKFTAIIRGTTPDQKTSLRPATAKVTVDGYDLTFSAPKSVSLLYGVGDERTSRLAREAHDEAVRQALGYLEREACQVRRGAGGKRVLPASGVVAAAFRHRSSRAGDPQLHTHTVVANAGKAEGTWSTLDGRMLYAHAKTAGYLYQAALREQLTRDLGVEWLAVENGMAEIRGVDPGVLRHFSQRAHEVEQHLNEVGSRGRRARELAILETRKRKDYSVAPDRLHQVWRARAAELGFGCDEIDAVLGRARPQDDSPRPVLEAAERLASPHGVTKNASTFDRRDVLRDWATEHRAGASVEQLERLTDVWLASDAAVPLPAQAATPAGGSRYSTREMLAIERELIDGSHRRRSADVARARPEAVEEAIDGRPTLTQEQAVVIRGLTRSGDGVQVVRAAAGTGKTFALDAAREAWAESGVPVVGCALSARAAVELESQSGIRSDTVARLQRQIAQGHGVPKGGVLVVDEAGMVGSRQLAALASAAERADAKLVLVGDDHQLPEIDAGGGLSGIAKRIGALQLRTVMRQQSEWDREALAHLRSGRIEQWAEAYRDRGRIVSSPTAESTRRSLVSDWWIAARDPQLDTVMIAHRRTDVADLNHRARQLMMADGRLGDAEVTAHERDFAVGDRVLAKRNDRRLDIVNGARGVVVDVDPDRRAILVEVAGGDTVKLDAGYLDAGHLDHGYALTAHAAQGATVDKSFVLGSDDLYREWGYTALSRHRIEARYYTVSLGRPEPTLPGVEPEPDPLIEDLNAALKPSRRKQLALDSTKGQEIDESERPVGTFGDLRAAERDLRRASEERDRIARLLAEAEARQGELAAELESTPRRKRAARAALGEALERQQAITTEWRGRGAELQAEVDEALGRHGSFAAELELRGLDLADAQTADLPEVDAPDVAPQIEAGPDLGP</sequence>
<dbReference type="InterPro" id="IPR014059">
    <property type="entry name" value="TraI/TrwC_relax"/>
</dbReference>
<protein>
    <recommendedName>
        <fullName evidence="3">TrwC relaxase domain-containing protein</fullName>
    </recommendedName>
</protein>
<feature type="region of interest" description="Disordered" evidence="2">
    <location>
        <begin position="938"/>
        <end position="960"/>
    </location>
</feature>
<evidence type="ECO:0000313" key="4">
    <source>
        <dbReference type="EMBL" id="PTL60261.1"/>
    </source>
</evidence>
<dbReference type="InterPro" id="IPR014862">
    <property type="entry name" value="TrwC"/>
</dbReference>
<keyword evidence="5" id="KW-1185">Reference proteome</keyword>
<dbReference type="Proteomes" id="UP000240739">
    <property type="component" value="Unassembled WGS sequence"/>
</dbReference>
<accession>A0A2T4UM32</accession>
<evidence type="ECO:0000259" key="3">
    <source>
        <dbReference type="Pfam" id="PF08751"/>
    </source>
</evidence>
<feature type="coiled-coil region" evidence="1">
    <location>
        <begin position="837"/>
        <end position="864"/>
    </location>
</feature>
<gene>
    <name evidence="4" type="ORF">C7Y72_11740</name>
</gene>
<organism evidence="4 5">
    <name type="scientific">Paraconexibacter algicola</name>
    <dbReference type="NCBI Taxonomy" id="2133960"/>
    <lineage>
        <taxon>Bacteria</taxon>
        <taxon>Bacillati</taxon>
        <taxon>Actinomycetota</taxon>
        <taxon>Thermoleophilia</taxon>
        <taxon>Solirubrobacterales</taxon>
        <taxon>Paraconexibacteraceae</taxon>
        <taxon>Paraconexibacter</taxon>
    </lineage>
</organism>
<dbReference type="NCBIfam" id="NF041492">
    <property type="entry name" value="MobF"/>
    <property type="match status" value="1"/>
</dbReference>
<dbReference type="RefSeq" id="WP_107568906.1">
    <property type="nucleotide sequence ID" value="NZ_PYYB01000001.1"/>
</dbReference>